<feature type="transmembrane region" description="Helical" evidence="1">
    <location>
        <begin position="399"/>
        <end position="419"/>
    </location>
</feature>
<evidence type="ECO:0000313" key="3">
    <source>
        <dbReference type="Proteomes" id="UP000692954"/>
    </source>
</evidence>
<comment type="caution">
    <text evidence="2">The sequence shown here is derived from an EMBL/GenBank/DDBJ whole genome shotgun (WGS) entry which is preliminary data.</text>
</comment>
<dbReference type="EMBL" id="CAJJDN010000005">
    <property type="protein sequence ID" value="CAD8051270.1"/>
    <property type="molecule type" value="Genomic_DNA"/>
</dbReference>
<feature type="transmembrane region" description="Helical" evidence="1">
    <location>
        <begin position="356"/>
        <end position="379"/>
    </location>
</feature>
<name>A0A8S1K740_9CILI</name>
<dbReference type="OrthoDB" id="308771at2759"/>
<accession>A0A8S1K740</accession>
<protein>
    <recommendedName>
        <fullName evidence="4">Transmembrane protein</fullName>
    </recommendedName>
</protein>
<reference evidence="2" key="1">
    <citation type="submission" date="2021-01" db="EMBL/GenBank/DDBJ databases">
        <authorList>
            <consortium name="Genoscope - CEA"/>
            <person name="William W."/>
        </authorList>
    </citation>
    <scope>NUCLEOTIDE SEQUENCE</scope>
</reference>
<feature type="transmembrane region" description="Helical" evidence="1">
    <location>
        <begin position="24"/>
        <end position="45"/>
    </location>
</feature>
<proteinExistence type="predicted"/>
<dbReference type="AlphaFoldDB" id="A0A8S1K740"/>
<feature type="transmembrane region" description="Helical" evidence="1">
    <location>
        <begin position="465"/>
        <end position="486"/>
    </location>
</feature>
<evidence type="ECO:0000256" key="1">
    <source>
        <dbReference type="SAM" id="Phobius"/>
    </source>
</evidence>
<keyword evidence="1" id="KW-1133">Transmembrane helix</keyword>
<sequence>MKEYSETRDQSKYRGSIKNKRVRIAYQCWFINLGIILLALSISSYSSFQYTIENYKYVILNWNQQPIVDIKITNEGCSQEEEALVEYVWPGTIDGCECYEQKRALQEIKNQQKEQSNIIVGQKCNQTQLNKGCKTINSQDIKRFNLFPSPNNKTGFQLCAKREIDNNFYSWIPKGKDCKDGLLKCGENEDEFYCTAEKQCPIRRIGLKGKINLENEEEANSLGLDTLIYSRNSSGYLPIVEFRIGQGGVCLRNNEYGISDGRDDYPLMIIKRKECQYDTRFEEVTFTTEDVFYNINGLSNLTETLTGYQISKQAKWGLYQRSYIPWKMKCRGQEFNQFLLQQIYLNEIFDGLTSQLILSVFFFIIISVSLSSIAFMNILGKQIPFISTNDSNETSQRIFYIELGVKFVLYVPYATLISLEFSQIQKELDFFERIINLNCSDNYLMNQIEQMKDSLLVGVSQMNSAQFYLFFITILIDMVYIGFICYQKRQSKIV</sequence>
<keyword evidence="1" id="KW-0812">Transmembrane</keyword>
<keyword evidence="3" id="KW-1185">Reference proteome</keyword>
<gene>
    <name evidence="2" type="ORF">PSON_ATCC_30995.1.T0050490</name>
</gene>
<dbReference type="Proteomes" id="UP000692954">
    <property type="component" value="Unassembled WGS sequence"/>
</dbReference>
<evidence type="ECO:0000313" key="2">
    <source>
        <dbReference type="EMBL" id="CAD8051270.1"/>
    </source>
</evidence>
<keyword evidence="1" id="KW-0472">Membrane</keyword>
<evidence type="ECO:0008006" key="4">
    <source>
        <dbReference type="Google" id="ProtNLM"/>
    </source>
</evidence>
<organism evidence="2 3">
    <name type="scientific">Paramecium sonneborni</name>
    <dbReference type="NCBI Taxonomy" id="65129"/>
    <lineage>
        <taxon>Eukaryota</taxon>
        <taxon>Sar</taxon>
        <taxon>Alveolata</taxon>
        <taxon>Ciliophora</taxon>
        <taxon>Intramacronucleata</taxon>
        <taxon>Oligohymenophorea</taxon>
        <taxon>Peniculida</taxon>
        <taxon>Parameciidae</taxon>
        <taxon>Paramecium</taxon>
    </lineage>
</organism>